<accession>A0A9Q0T4A1</accession>
<proteinExistence type="predicted"/>
<reference evidence="1" key="1">
    <citation type="submission" date="2022-11" db="EMBL/GenBank/DDBJ databases">
        <authorList>
            <person name="Hyden B.L."/>
            <person name="Feng K."/>
            <person name="Yates T."/>
            <person name="Jawdy S."/>
            <person name="Smart L.B."/>
            <person name="Muchero W."/>
        </authorList>
    </citation>
    <scope>NUCLEOTIDE SEQUENCE</scope>
    <source>
        <tissue evidence="1">Shoot tip</tissue>
    </source>
</reference>
<name>A0A9Q0T4A1_9ROSI</name>
<evidence type="ECO:0000313" key="2">
    <source>
        <dbReference type="Proteomes" id="UP001151752"/>
    </source>
</evidence>
<protein>
    <submittedName>
        <fullName evidence="1">Uncharacterized protein</fullName>
    </submittedName>
</protein>
<reference evidence="1" key="2">
    <citation type="journal article" date="2023" name="Int. J. Mol. Sci.">
        <title>De Novo Assembly and Annotation of 11 Diverse Shrub Willow (Salix) Genomes Reveals Novel Gene Organization in Sex-Linked Regions.</title>
        <authorList>
            <person name="Hyden B."/>
            <person name="Feng K."/>
            <person name="Yates T.B."/>
            <person name="Jawdy S."/>
            <person name="Cereghino C."/>
            <person name="Smart L.B."/>
            <person name="Muchero W."/>
        </authorList>
    </citation>
    <scope>NUCLEOTIDE SEQUENCE</scope>
    <source>
        <tissue evidence="1">Shoot tip</tissue>
    </source>
</reference>
<keyword evidence="2" id="KW-1185">Reference proteome</keyword>
<gene>
    <name evidence="1" type="ORF">OIU74_012198</name>
</gene>
<dbReference type="AlphaFoldDB" id="A0A9Q0T4A1"/>
<comment type="caution">
    <text evidence="1">The sequence shown here is derived from an EMBL/GenBank/DDBJ whole genome shotgun (WGS) entry which is preliminary data.</text>
</comment>
<dbReference type="EMBL" id="JAPFFM010000016">
    <property type="protein sequence ID" value="KAJ6700804.1"/>
    <property type="molecule type" value="Genomic_DNA"/>
</dbReference>
<organism evidence="1 2">
    <name type="scientific">Salix koriyanagi</name>
    <dbReference type="NCBI Taxonomy" id="2511006"/>
    <lineage>
        <taxon>Eukaryota</taxon>
        <taxon>Viridiplantae</taxon>
        <taxon>Streptophyta</taxon>
        <taxon>Embryophyta</taxon>
        <taxon>Tracheophyta</taxon>
        <taxon>Spermatophyta</taxon>
        <taxon>Magnoliopsida</taxon>
        <taxon>eudicotyledons</taxon>
        <taxon>Gunneridae</taxon>
        <taxon>Pentapetalae</taxon>
        <taxon>rosids</taxon>
        <taxon>fabids</taxon>
        <taxon>Malpighiales</taxon>
        <taxon>Salicaceae</taxon>
        <taxon>Saliceae</taxon>
        <taxon>Salix</taxon>
    </lineage>
</organism>
<evidence type="ECO:0000313" key="1">
    <source>
        <dbReference type="EMBL" id="KAJ6700804.1"/>
    </source>
</evidence>
<dbReference type="Proteomes" id="UP001151752">
    <property type="component" value="Chromosome 1"/>
</dbReference>
<sequence>MSLQQAFPRQLSHLNWQEGVQNLHKRLAYQESLINMAVQVAVYALLKTAIEAEVLVSHDRHNPSPFKEM</sequence>